<keyword evidence="7" id="KW-0238">DNA-binding</keyword>
<protein>
    <recommendedName>
        <fullName evidence="2">Stage 0 sporulation protein A homolog</fullName>
    </recommendedName>
</protein>
<dbReference type="InterPro" id="IPR051552">
    <property type="entry name" value="HptR"/>
</dbReference>
<accession>F2JM96</accession>
<evidence type="ECO:0000256" key="6">
    <source>
        <dbReference type="ARBA" id="ARBA00023015"/>
    </source>
</evidence>
<feature type="domain" description="HTH araC/xylS-type" evidence="11">
    <location>
        <begin position="143"/>
        <end position="242"/>
    </location>
</feature>
<dbReference type="SMART" id="SM00342">
    <property type="entry name" value="HTH_ARAC"/>
    <property type="match status" value="1"/>
</dbReference>
<feature type="domain" description="Response regulatory" evidence="12">
    <location>
        <begin position="3"/>
        <end position="119"/>
    </location>
</feature>
<keyword evidence="6" id="KW-0805">Transcription regulation</keyword>
<keyword evidence="4 10" id="KW-0597">Phosphoprotein</keyword>
<dbReference type="GO" id="GO:0000160">
    <property type="term" value="P:phosphorelay signal transduction system"/>
    <property type="evidence" value="ECO:0007669"/>
    <property type="project" value="UniProtKB-KW"/>
</dbReference>
<evidence type="ECO:0000256" key="8">
    <source>
        <dbReference type="ARBA" id="ARBA00023163"/>
    </source>
</evidence>
<dbReference type="Pfam" id="PF00072">
    <property type="entry name" value="Response_reg"/>
    <property type="match status" value="1"/>
</dbReference>
<dbReference type="SMART" id="SM00448">
    <property type="entry name" value="REC"/>
    <property type="match status" value="1"/>
</dbReference>
<keyword evidence="14" id="KW-1185">Reference proteome</keyword>
<keyword evidence="8" id="KW-0804">Transcription</keyword>
<dbReference type="PROSITE" id="PS01124">
    <property type="entry name" value="HTH_ARAC_FAMILY_2"/>
    <property type="match status" value="1"/>
</dbReference>
<feature type="modified residue" description="4-aspartylphosphate" evidence="10">
    <location>
        <position position="54"/>
    </location>
</feature>
<name>F2JM96_CELLD</name>
<evidence type="ECO:0000256" key="9">
    <source>
        <dbReference type="ARBA" id="ARBA00024867"/>
    </source>
</evidence>
<dbReference type="GO" id="GO:0003700">
    <property type="term" value="F:DNA-binding transcription factor activity"/>
    <property type="evidence" value="ECO:0007669"/>
    <property type="project" value="InterPro"/>
</dbReference>
<keyword evidence="3" id="KW-0963">Cytoplasm</keyword>
<dbReference type="GO" id="GO:0005737">
    <property type="term" value="C:cytoplasm"/>
    <property type="evidence" value="ECO:0007669"/>
    <property type="project" value="UniProtKB-SubCell"/>
</dbReference>
<dbReference type="Gene3D" id="3.40.50.2300">
    <property type="match status" value="1"/>
</dbReference>
<dbReference type="PROSITE" id="PS50110">
    <property type="entry name" value="RESPONSE_REGULATORY"/>
    <property type="match status" value="1"/>
</dbReference>
<dbReference type="EMBL" id="CP002582">
    <property type="protein sequence ID" value="ADZ82307.1"/>
    <property type="molecule type" value="Genomic_DNA"/>
</dbReference>
<dbReference type="eggNOG" id="COG4753">
    <property type="taxonomic scope" value="Bacteria"/>
</dbReference>
<evidence type="ECO:0000259" key="11">
    <source>
        <dbReference type="PROSITE" id="PS01124"/>
    </source>
</evidence>
<dbReference type="InterPro" id="IPR001789">
    <property type="entry name" value="Sig_transdc_resp-reg_receiver"/>
</dbReference>
<dbReference type="AlphaFoldDB" id="F2JM96"/>
<organism evidence="13 14">
    <name type="scientific">Cellulosilyticum lentocellum (strain ATCC 49066 / DSM 5427 / NCIMB 11756 / RHM5)</name>
    <name type="common">Clostridium lentocellum</name>
    <dbReference type="NCBI Taxonomy" id="642492"/>
    <lineage>
        <taxon>Bacteria</taxon>
        <taxon>Bacillati</taxon>
        <taxon>Bacillota</taxon>
        <taxon>Clostridia</taxon>
        <taxon>Lachnospirales</taxon>
        <taxon>Cellulosilyticaceae</taxon>
        <taxon>Cellulosilyticum</taxon>
    </lineage>
</organism>
<dbReference type="SUPFAM" id="SSF46689">
    <property type="entry name" value="Homeodomain-like"/>
    <property type="match status" value="2"/>
</dbReference>
<comment type="function">
    <text evidence="9">May play the central regulatory role in sporulation. It may be an element of the effector pathway responsible for the activation of sporulation genes in response to nutritional stress. Spo0A may act in concert with spo0H (a sigma factor) to control the expression of some genes that are critical to the sporulation process.</text>
</comment>
<evidence type="ECO:0000256" key="3">
    <source>
        <dbReference type="ARBA" id="ARBA00022490"/>
    </source>
</evidence>
<evidence type="ECO:0000256" key="2">
    <source>
        <dbReference type="ARBA" id="ARBA00018672"/>
    </source>
</evidence>
<dbReference type="InterPro" id="IPR011006">
    <property type="entry name" value="CheY-like_superfamily"/>
</dbReference>
<dbReference type="Gene3D" id="1.10.10.60">
    <property type="entry name" value="Homeodomain-like"/>
    <property type="match status" value="2"/>
</dbReference>
<dbReference type="SUPFAM" id="SSF52172">
    <property type="entry name" value="CheY-like"/>
    <property type="match status" value="1"/>
</dbReference>
<keyword evidence="5" id="KW-0902">Two-component regulatory system</keyword>
<dbReference type="PANTHER" id="PTHR42713:SF3">
    <property type="entry name" value="TRANSCRIPTIONAL REGULATORY PROTEIN HPTR"/>
    <property type="match status" value="1"/>
</dbReference>
<dbReference type="InterPro" id="IPR009057">
    <property type="entry name" value="Homeodomain-like_sf"/>
</dbReference>
<dbReference type="RefSeq" id="WP_013655608.1">
    <property type="nucleotide sequence ID" value="NC_015275.1"/>
</dbReference>
<evidence type="ECO:0000256" key="4">
    <source>
        <dbReference type="ARBA" id="ARBA00022553"/>
    </source>
</evidence>
<evidence type="ECO:0000259" key="12">
    <source>
        <dbReference type="PROSITE" id="PS50110"/>
    </source>
</evidence>
<dbReference type="HOGENOM" id="CLU_000445_5_1_9"/>
<dbReference type="Proteomes" id="UP000008467">
    <property type="component" value="Chromosome"/>
</dbReference>
<evidence type="ECO:0000313" key="14">
    <source>
        <dbReference type="Proteomes" id="UP000008467"/>
    </source>
</evidence>
<sequence length="251" mass="29048">MIKVLVIDDEEKTRGLIKLLINKELGINMICEATNGEEGIAVIKQKYPDIVITDIKMPIVDGLELTQKALAYNPDLIIIMISAYEEFEYAQRAIKLGVSDYLLKPIRKNELNEALKKAIMRVKERRLKYGISEKESASRPVIQQVLEYVREHLSDQDLSLSTVAAHFFLNSSYLSRLFKREVGEPFIEYLTKARIERAIWYLENTDKKAYEIAELVGVVDATYFSKCFKKNRGMSIHDYKKVIKNYKDNLQ</sequence>
<dbReference type="InterPro" id="IPR018060">
    <property type="entry name" value="HTH_AraC"/>
</dbReference>
<comment type="subcellular location">
    <subcellularLocation>
        <location evidence="1">Cytoplasm</location>
    </subcellularLocation>
</comment>
<dbReference type="STRING" id="642492.Clole_0571"/>
<evidence type="ECO:0000256" key="10">
    <source>
        <dbReference type="PROSITE-ProRule" id="PRU00169"/>
    </source>
</evidence>
<reference evidence="13 14" key="1">
    <citation type="journal article" date="2011" name="J. Bacteriol.">
        <title>Complete genome sequence of the cellulose-degrading bacterium Cellulosilyticum lentocellum.</title>
        <authorList>
            <consortium name="US DOE Joint Genome Institute"/>
            <person name="Miller D.A."/>
            <person name="Suen G."/>
            <person name="Bruce D."/>
            <person name="Copeland A."/>
            <person name="Cheng J.F."/>
            <person name="Detter C."/>
            <person name="Goodwin L.A."/>
            <person name="Han C.S."/>
            <person name="Hauser L.J."/>
            <person name="Land M.L."/>
            <person name="Lapidus A."/>
            <person name="Lucas S."/>
            <person name="Meincke L."/>
            <person name="Pitluck S."/>
            <person name="Tapia R."/>
            <person name="Teshima H."/>
            <person name="Woyke T."/>
            <person name="Fox B.G."/>
            <person name="Angert E.R."/>
            <person name="Currie C.R."/>
        </authorList>
    </citation>
    <scope>NUCLEOTIDE SEQUENCE [LARGE SCALE GENOMIC DNA]</scope>
    <source>
        <strain evidence="14">ATCC 49066 / DSM 5427 / NCIMB 11756 / RHM5</strain>
    </source>
</reference>
<dbReference type="KEGG" id="cle:Clole_0571"/>
<evidence type="ECO:0000256" key="7">
    <source>
        <dbReference type="ARBA" id="ARBA00023125"/>
    </source>
</evidence>
<gene>
    <name evidence="13" type="ordered locus">Clole_0571</name>
</gene>
<dbReference type="GO" id="GO:0043565">
    <property type="term" value="F:sequence-specific DNA binding"/>
    <property type="evidence" value="ECO:0007669"/>
    <property type="project" value="InterPro"/>
</dbReference>
<evidence type="ECO:0000313" key="13">
    <source>
        <dbReference type="EMBL" id="ADZ82307.1"/>
    </source>
</evidence>
<dbReference type="Pfam" id="PF12833">
    <property type="entry name" value="HTH_18"/>
    <property type="match status" value="1"/>
</dbReference>
<evidence type="ECO:0000256" key="1">
    <source>
        <dbReference type="ARBA" id="ARBA00004496"/>
    </source>
</evidence>
<dbReference type="eggNOG" id="COG2207">
    <property type="taxonomic scope" value="Bacteria"/>
</dbReference>
<evidence type="ECO:0000256" key="5">
    <source>
        <dbReference type="ARBA" id="ARBA00023012"/>
    </source>
</evidence>
<proteinExistence type="predicted"/>
<dbReference type="PANTHER" id="PTHR42713">
    <property type="entry name" value="HISTIDINE KINASE-RELATED"/>
    <property type="match status" value="1"/>
</dbReference>
<dbReference type="CDD" id="cd17536">
    <property type="entry name" value="REC_YesN-like"/>
    <property type="match status" value="1"/>
</dbReference>